<dbReference type="InterPro" id="IPR036909">
    <property type="entry name" value="Cyt_c-like_dom_sf"/>
</dbReference>
<evidence type="ECO:0000256" key="3">
    <source>
        <dbReference type="ARBA" id="ARBA00023004"/>
    </source>
</evidence>
<evidence type="ECO:0000313" key="5">
    <source>
        <dbReference type="EMBL" id="VAX10617.1"/>
    </source>
</evidence>
<dbReference type="GO" id="GO:0009055">
    <property type="term" value="F:electron transfer activity"/>
    <property type="evidence" value="ECO:0007669"/>
    <property type="project" value="InterPro"/>
</dbReference>
<evidence type="ECO:0000256" key="2">
    <source>
        <dbReference type="ARBA" id="ARBA00022723"/>
    </source>
</evidence>
<dbReference type="InterPro" id="IPR051459">
    <property type="entry name" value="Cytochrome_c-type_DH"/>
</dbReference>
<protein>
    <recommendedName>
        <fullName evidence="4">Cytochrome c domain-containing protein</fullName>
    </recommendedName>
</protein>
<name>A0A3B1C133_9ZZZZ</name>
<dbReference type="InterPro" id="IPR009056">
    <property type="entry name" value="Cyt_c-like_dom"/>
</dbReference>
<evidence type="ECO:0000259" key="4">
    <source>
        <dbReference type="PROSITE" id="PS51007"/>
    </source>
</evidence>
<dbReference type="GO" id="GO:0046872">
    <property type="term" value="F:metal ion binding"/>
    <property type="evidence" value="ECO:0007669"/>
    <property type="project" value="UniProtKB-KW"/>
</dbReference>
<accession>A0A3B1C133</accession>
<organism evidence="5">
    <name type="scientific">hydrothermal vent metagenome</name>
    <dbReference type="NCBI Taxonomy" id="652676"/>
    <lineage>
        <taxon>unclassified sequences</taxon>
        <taxon>metagenomes</taxon>
        <taxon>ecological metagenomes</taxon>
    </lineage>
</organism>
<dbReference type="AlphaFoldDB" id="A0A3B1C133"/>
<keyword evidence="2" id="KW-0479">Metal-binding</keyword>
<dbReference type="Gene3D" id="1.10.760.10">
    <property type="entry name" value="Cytochrome c-like domain"/>
    <property type="match status" value="2"/>
</dbReference>
<dbReference type="PANTHER" id="PTHR35008">
    <property type="entry name" value="BLL4482 PROTEIN-RELATED"/>
    <property type="match status" value="1"/>
</dbReference>
<evidence type="ECO:0000256" key="1">
    <source>
        <dbReference type="ARBA" id="ARBA00022617"/>
    </source>
</evidence>
<dbReference type="SUPFAM" id="SSF46626">
    <property type="entry name" value="Cytochrome c"/>
    <property type="match status" value="2"/>
</dbReference>
<gene>
    <name evidence="5" type="ORF">MNBD_GAMMA26-2364</name>
</gene>
<feature type="domain" description="Cytochrome c" evidence="4">
    <location>
        <begin position="136"/>
        <end position="226"/>
    </location>
</feature>
<dbReference type="GO" id="GO:0020037">
    <property type="term" value="F:heme binding"/>
    <property type="evidence" value="ECO:0007669"/>
    <property type="project" value="InterPro"/>
</dbReference>
<sequence>MFIYSRVILIFGICLIATNTAYSLSFEDGKKLYNSFCIHCHGIDGTGTGQAGDLSGVPTGDLSNQAYMSLLSDDEVISRVAYGEEKYPYLQMPGWRSNLSNEEIKVVVDYVRTLAVDRGPLAGPTPAERSERFKNDPLNRGKIYYLRFCSGCHGKKGDGKGWMASKALNKPIAIGSPEIASALTFDGVKSYVTDTGRWGKSYMPIFPEEEIIHKLDEILAYIRTLPEKYGK</sequence>
<feature type="domain" description="Cytochrome c" evidence="4">
    <location>
        <begin position="24"/>
        <end position="115"/>
    </location>
</feature>
<keyword evidence="3" id="KW-0408">Iron</keyword>
<reference evidence="5" key="1">
    <citation type="submission" date="2018-06" db="EMBL/GenBank/DDBJ databases">
        <authorList>
            <person name="Zhirakovskaya E."/>
        </authorList>
    </citation>
    <scope>NUCLEOTIDE SEQUENCE</scope>
</reference>
<dbReference type="EMBL" id="UOFX01000076">
    <property type="protein sequence ID" value="VAX10617.1"/>
    <property type="molecule type" value="Genomic_DNA"/>
</dbReference>
<dbReference type="PANTHER" id="PTHR35008:SF8">
    <property type="entry name" value="ALCOHOL DEHYDROGENASE CYTOCHROME C SUBUNIT"/>
    <property type="match status" value="1"/>
</dbReference>
<dbReference type="Pfam" id="PF00034">
    <property type="entry name" value="Cytochrom_C"/>
    <property type="match status" value="1"/>
</dbReference>
<keyword evidence="1" id="KW-0349">Heme</keyword>
<proteinExistence type="predicted"/>
<dbReference type="PROSITE" id="PS51007">
    <property type="entry name" value="CYTC"/>
    <property type="match status" value="2"/>
</dbReference>